<dbReference type="InterPro" id="IPR000415">
    <property type="entry name" value="Nitroreductase-like"/>
</dbReference>
<organism evidence="8 9">
    <name type="scientific">Horticoccus luteus</name>
    <dbReference type="NCBI Taxonomy" id="2862869"/>
    <lineage>
        <taxon>Bacteria</taxon>
        <taxon>Pseudomonadati</taxon>
        <taxon>Verrucomicrobiota</taxon>
        <taxon>Opitutia</taxon>
        <taxon>Opitutales</taxon>
        <taxon>Opitutaceae</taxon>
        <taxon>Horticoccus</taxon>
    </lineage>
</organism>
<keyword evidence="4" id="KW-0288">FMN</keyword>
<dbReference type="PANTHER" id="PTHR43673">
    <property type="entry name" value="NAD(P)H NITROREDUCTASE YDGI-RELATED"/>
    <property type="match status" value="1"/>
</dbReference>
<sequence>MNALSSEQLVAQMRWRYATRKFDRAKKVPDKDWAALEEVLVLTPSSIGLQPWKFIVVTDQAVKDRLAVAAWNQAQPADCSHFVVFAVHRDLGTEHVDRHVARMGEVRGQPTEALGKFREMVIRNVDKERASGRLDTWQTHQLYIALGNFMTAAAMLGVDTCPMEGFEPAEFDKILGLEGTAFATVVSCAAGYRAADDRFATMTKVRFKPEDVIVRV</sequence>
<keyword evidence="3" id="KW-0285">Flavoprotein</keyword>
<dbReference type="PANTHER" id="PTHR43673:SF2">
    <property type="entry name" value="NITROREDUCTASE"/>
    <property type="match status" value="1"/>
</dbReference>
<dbReference type="GO" id="GO:0016491">
    <property type="term" value="F:oxidoreductase activity"/>
    <property type="evidence" value="ECO:0007669"/>
    <property type="project" value="UniProtKB-KW"/>
</dbReference>
<keyword evidence="6" id="KW-0560">Oxidoreductase</keyword>
<keyword evidence="5" id="KW-0521">NADP</keyword>
<accession>A0A8F9XMB4</accession>
<evidence type="ECO:0000256" key="4">
    <source>
        <dbReference type="ARBA" id="ARBA00022643"/>
    </source>
</evidence>
<reference evidence="8" key="1">
    <citation type="submission" date="2021-08" db="EMBL/GenBank/DDBJ databases">
        <title>Genome of a novel bacterium of the phylum Verrucomicrobia, Oleiharenicola sp. KSB-15.</title>
        <authorList>
            <person name="Chung J.-H."/>
            <person name="Ahn J.-H."/>
            <person name="Yoon Y."/>
            <person name="Kim D.-Y."/>
            <person name="An S.-H."/>
            <person name="Park I."/>
            <person name="Yeon J."/>
        </authorList>
    </citation>
    <scope>NUCLEOTIDE SEQUENCE</scope>
    <source>
        <strain evidence="8">KSB-15</strain>
    </source>
</reference>
<evidence type="ECO:0000256" key="3">
    <source>
        <dbReference type="ARBA" id="ARBA00022630"/>
    </source>
</evidence>
<dbReference type="InterPro" id="IPR033878">
    <property type="entry name" value="NfsB-like"/>
</dbReference>
<dbReference type="RefSeq" id="WP_220164274.1">
    <property type="nucleotide sequence ID" value="NZ_CP080507.1"/>
</dbReference>
<dbReference type="InterPro" id="IPR029479">
    <property type="entry name" value="Nitroreductase"/>
</dbReference>
<evidence type="ECO:0000313" key="9">
    <source>
        <dbReference type="Proteomes" id="UP000825051"/>
    </source>
</evidence>
<evidence type="ECO:0000256" key="1">
    <source>
        <dbReference type="ARBA" id="ARBA00001917"/>
    </source>
</evidence>
<evidence type="ECO:0000313" key="8">
    <source>
        <dbReference type="EMBL" id="QYM79869.1"/>
    </source>
</evidence>
<protein>
    <submittedName>
        <fullName evidence="8">NAD(P)H-dependent oxidoreductase</fullName>
    </submittedName>
</protein>
<evidence type="ECO:0000256" key="2">
    <source>
        <dbReference type="ARBA" id="ARBA00007118"/>
    </source>
</evidence>
<comment type="similarity">
    <text evidence="2">Belongs to the nitroreductase family.</text>
</comment>
<dbReference type="Proteomes" id="UP000825051">
    <property type="component" value="Chromosome"/>
</dbReference>
<dbReference type="SUPFAM" id="SSF55469">
    <property type="entry name" value="FMN-dependent nitroreductase-like"/>
    <property type="match status" value="1"/>
</dbReference>
<gene>
    <name evidence="8" type="ORF">K0B96_04420</name>
</gene>
<dbReference type="Gene3D" id="3.40.109.10">
    <property type="entry name" value="NADH Oxidase"/>
    <property type="match status" value="1"/>
</dbReference>
<name>A0A8F9XMB4_9BACT</name>
<dbReference type="Pfam" id="PF00881">
    <property type="entry name" value="Nitroreductase"/>
    <property type="match status" value="1"/>
</dbReference>
<dbReference type="CDD" id="cd02149">
    <property type="entry name" value="NfsB-like"/>
    <property type="match status" value="1"/>
</dbReference>
<keyword evidence="9" id="KW-1185">Reference proteome</keyword>
<evidence type="ECO:0000259" key="7">
    <source>
        <dbReference type="Pfam" id="PF00881"/>
    </source>
</evidence>
<evidence type="ECO:0000256" key="5">
    <source>
        <dbReference type="ARBA" id="ARBA00022857"/>
    </source>
</evidence>
<dbReference type="AlphaFoldDB" id="A0A8F9XMB4"/>
<evidence type="ECO:0000256" key="6">
    <source>
        <dbReference type="ARBA" id="ARBA00023002"/>
    </source>
</evidence>
<dbReference type="KEGG" id="ole:K0B96_04420"/>
<dbReference type="EMBL" id="CP080507">
    <property type="protein sequence ID" value="QYM79869.1"/>
    <property type="molecule type" value="Genomic_DNA"/>
</dbReference>
<proteinExistence type="inferred from homology"/>
<comment type="cofactor">
    <cofactor evidence="1">
        <name>FMN</name>
        <dbReference type="ChEBI" id="CHEBI:58210"/>
    </cofactor>
</comment>
<feature type="domain" description="Nitroreductase" evidence="7">
    <location>
        <begin position="14"/>
        <end position="192"/>
    </location>
</feature>